<reference evidence="11" key="1">
    <citation type="submission" date="2021-01" db="EMBL/GenBank/DDBJ databases">
        <title>Modified the classification status of verrucomicrobia.</title>
        <authorList>
            <person name="Feng X."/>
        </authorList>
    </citation>
    <scope>NUCLEOTIDE SEQUENCE</scope>
    <source>
        <strain evidence="11">KCTC 22041</strain>
    </source>
</reference>
<name>A0A934S4W3_9BACT</name>
<feature type="signal peptide" evidence="8">
    <location>
        <begin position="1"/>
        <end position="20"/>
    </location>
</feature>
<evidence type="ECO:0000256" key="4">
    <source>
        <dbReference type="ARBA" id="ARBA00022723"/>
    </source>
</evidence>
<dbReference type="CDD" id="cd08662">
    <property type="entry name" value="M13"/>
    <property type="match status" value="1"/>
</dbReference>
<dbReference type="Gene3D" id="3.40.390.10">
    <property type="entry name" value="Collagenase (Catalytic Domain)"/>
    <property type="match status" value="1"/>
</dbReference>
<evidence type="ECO:0000259" key="10">
    <source>
        <dbReference type="Pfam" id="PF05649"/>
    </source>
</evidence>
<evidence type="ECO:0000256" key="3">
    <source>
        <dbReference type="ARBA" id="ARBA00022670"/>
    </source>
</evidence>
<organism evidence="11 12">
    <name type="scientific">Luteolibacter pohnpeiensis</name>
    <dbReference type="NCBI Taxonomy" id="454153"/>
    <lineage>
        <taxon>Bacteria</taxon>
        <taxon>Pseudomonadati</taxon>
        <taxon>Verrucomicrobiota</taxon>
        <taxon>Verrucomicrobiia</taxon>
        <taxon>Verrucomicrobiales</taxon>
        <taxon>Verrucomicrobiaceae</taxon>
        <taxon>Luteolibacter</taxon>
    </lineage>
</organism>
<gene>
    <name evidence="11" type="ORF">JIN85_05900</name>
</gene>
<keyword evidence="4" id="KW-0479">Metal-binding</keyword>
<evidence type="ECO:0000313" key="11">
    <source>
        <dbReference type="EMBL" id="MBK1881938.1"/>
    </source>
</evidence>
<accession>A0A934S4W3</accession>
<dbReference type="InterPro" id="IPR042089">
    <property type="entry name" value="Peptidase_M13_dom_2"/>
</dbReference>
<dbReference type="PANTHER" id="PTHR11733">
    <property type="entry name" value="ZINC METALLOPROTEASE FAMILY M13 NEPRILYSIN-RELATED"/>
    <property type="match status" value="1"/>
</dbReference>
<evidence type="ECO:0000256" key="1">
    <source>
        <dbReference type="ARBA" id="ARBA00001947"/>
    </source>
</evidence>
<keyword evidence="7" id="KW-0482">Metalloprotease</keyword>
<sequence>MNPLLAPVSLLGALALYAIANDPKSTDDLTTSPRFGEWGFDMSGKDESVKPGDDFFAYANGTYLKRTEIPSDRSRFGNFDALAILSEARVHEILEDAAKNPTDATRKIGMFYQSYMDEDTVEKLGTAPIQPELEKIKSASSRDDLITLMADPGFLGSGLFGVGINADAKDATKYAIYMGSGGLGLPDKDYYLKESFAEIREKYKAYLTTLMTLIGWPEPAATAKQIIAYETQLAEASWDRADLRDRDKTYHLMTPAQLVDYAPGFDFVRLFKASGLPESREVIVRDNTAFPLKAKVFAETPLEVLKAWTACGLADGAAPFLSKAFVDASFDFNSKTLSGQPEQMARWKRAVSMTNGVLGEEVGKVYVAKYFPEESKRQMLELVNNVKAALSTRLDRLDWMGDETRKAAHEKLAKFTVKIGYPDQWRDYSALEIKADDLYGNIVRNSIFSWHHDVERLDKPVDRSEWGMPPQMVNAYYNPSMNEIVFPAAILQPPFFDPKADPAINYGGIGGVIGHEISHGFDDQGRKSNGDGVLQDWWTDEDKKQFNERAERLGKQYEGIEVMPGEHIDGQLTMGENIGDMGGVNLALEAYQAYLNGKPAPVIDGTTGVQRVFLSWAQLWRQKVRDEALVRQIHTDPHAPAVARVNGVVRNIDAWYKAFDVKPGDKLYVKPEDRVKIW</sequence>
<evidence type="ECO:0000256" key="6">
    <source>
        <dbReference type="ARBA" id="ARBA00022833"/>
    </source>
</evidence>
<feature type="domain" description="Peptidase M13 C-terminal" evidence="9">
    <location>
        <begin position="474"/>
        <end position="675"/>
    </location>
</feature>
<feature type="domain" description="Peptidase M13 N-terminal" evidence="10">
    <location>
        <begin position="51"/>
        <end position="422"/>
    </location>
</feature>
<dbReference type="GO" id="GO:0005886">
    <property type="term" value="C:plasma membrane"/>
    <property type="evidence" value="ECO:0007669"/>
    <property type="project" value="TreeGrafter"/>
</dbReference>
<feature type="chain" id="PRO_5037047573" evidence="8">
    <location>
        <begin position="21"/>
        <end position="678"/>
    </location>
</feature>
<dbReference type="InterPro" id="IPR000718">
    <property type="entry name" value="Peptidase_M13"/>
</dbReference>
<dbReference type="GO" id="GO:0016485">
    <property type="term" value="P:protein processing"/>
    <property type="evidence" value="ECO:0007669"/>
    <property type="project" value="TreeGrafter"/>
</dbReference>
<dbReference type="EMBL" id="JAENIJ010000006">
    <property type="protein sequence ID" value="MBK1881938.1"/>
    <property type="molecule type" value="Genomic_DNA"/>
</dbReference>
<evidence type="ECO:0000313" key="12">
    <source>
        <dbReference type="Proteomes" id="UP000603141"/>
    </source>
</evidence>
<dbReference type="SUPFAM" id="SSF55486">
    <property type="entry name" value="Metalloproteases ('zincins'), catalytic domain"/>
    <property type="match status" value="1"/>
</dbReference>
<evidence type="ECO:0000256" key="8">
    <source>
        <dbReference type="SAM" id="SignalP"/>
    </source>
</evidence>
<keyword evidence="3" id="KW-0645">Protease</keyword>
<dbReference type="Proteomes" id="UP000603141">
    <property type="component" value="Unassembled WGS sequence"/>
</dbReference>
<dbReference type="RefSeq" id="WP_200268566.1">
    <property type="nucleotide sequence ID" value="NZ_JAENIJ010000006.1"/>
</dbReference>
<comment type="similarity">
    <text evidence="2">Belongs to the peptidase M13 family.</text>
</comment>
<comment type="caution">
    <text evidence="11">The sequence shown here is derived from an EMBL/GenBank/DDBJ whole genome shotgun (WGS) entry which is preliminary data.</text>
</comment>
<keyword evidence="8" id="KW-0732">Signal</keyword>
<comment type="cofactor">
    <cofactor evidence="1">
        <name>Zn(2+)</name>
        <dbReference type="ChEBI" id="CHEBI:29105"/>
    </cofactor>
</comment>
<dbReference type="GO" id="GO:0046872">
    <property type="term" value="F:metal ion binding"/>
    <property type="evidence" value="ECO:0007669"/>
    <property type="project" value="UniProtKB-KW"/>
</dbReference>
<dbReference type="InterPro" id="IPR018497">
    <property type="entry name" value="Peptidase_M13_C"/>
</dbReference>
<protein>
    <submittedName>
        <fullName evidence="11">M13 family peptidase</fullName>
    </submittedName>
</protein>
<dbReference type="Gene3D" id="1.10.1380.10">
    <property type="entry name" value="Neutral endopeptidase , domain2"/>
    <property type="match status" value="1"/>
</dbReference>
<dbReference type="GO" id="GO:0004222">
    <property type="term" value="F:metalloendopeptidase activity"/>
    <property type="evidence" value="ECO:0007669"/>
    <property type="project" value="InterPro"/>
</dbReference>
<proteinExistence type="inferred from homology"/>
<dbReference type="Pfam" id="PF01431">
    <property type="entry name" value="Peptidase_M13"/>
    <property type="match status" value="1"/>
</dbReference>
<evidence type="ECO:0000256" key="5">
    <source>
        <dbReference type="ARBA" id="ARBA00022801"/>
    </source>
</evidence>
<evidence type="ECO:0000256" key="7">
    <source>
        <dbReference type="ARBA" id="ARBA00023049"/>
    </source>
</evidence>
<dbReference type="PRINTS" id="PR00786">
    <property type="entry name" value="NEPRILYSIN"/>
</dbReference>
<dbReference type="InterPro" id="IPR024079">
    <property type="entry name" value="MetalloPept_cat_dom_sf"/>
</dbReference>
<dbReference type="PANTHER" id="PTHR11733:SF167">
    <property type="entry name" value="FI17812P1-RELATED"/>
    <property type="match status" value="1"/>
</dbReference>
<keyword evidence="5" id="KW-0378">Hydrolase</keyword>
<keyword evidence="6" id="KW-0862">Zinc</keyword>
<keyword evidence="12" id="KW-1185">Reference proteome</keyword>
<dbReference type="Pfam" id="PF05649">
    <property type="entry name" value="Peptidase_M13_N"/>
    <property type="match status" value="1"/>
</dbReference>
<dbReference type="PROSITE" id="PS51885">
    <property type="entry name" value="NEPRILYSIN"/>
    <property type="match status" value="1"/>
</dbReference>
<dbReference type="InterPro" id="IPR008753">
    <property type="entry name" value="Peptidase_M13_N"/>
</dbReference>
<dbReference type="AlphaFoldDB" id="A0A934S4W3"/>
<evidence type="ECO:0000259" key="9">
    <source>
        <dbReference type="Pfam" id="PF01431"/>
    </source>
</evidence>
<evidence type="ECO:0000256" key="2">
    <source>
        <dbReference type="ARBA" id="ARBA00007357"/>
    </source>
</evidence>